<feature type="domain" description="Tryptophan synthase beta chain-like PALP" evidence="6">
    <location>
        <begin position="15"/>
        <end position="317"/>
    </location>
</feature>
<dbReference type="InterPro" id="IPR036052">
    <property type="entry name" value="TrpB-like_PALP_sf"/>
</dbReference>
<feature type="modified residue" description="N6-(pyridoxal phosphate)lysine" evidence="5">
    <location>
        <position position="53"/>
    </location>
</feature>
<dbReference type="PANTHER" id="PTHR43780:SF2">
    <property type="entry name" value="1-AMINOCYCLOPROPANE-1-CARBOXYLATE DEAMINASE-RELATED"/>
    <property type="match status" value="1"/>
</dbReference>
<evidence type="ECO:0000256" key="3">
    <source>
        <dbReference type="ARBA" id="ARBA00022898"/>
    </source>
</evidence>
<dbReference type="Gene3D" id="3.40.50.1100">
    <property type="match status" value="2"/>
</dbReference>
<evidence type="ECO:0000259" key="6">
    <source>
        <dbReference type="Pfam" id="PF00291"/>
    </source>
</evidence>
<dbReference type="Proteomes" id="UP000286287">
    <property type="component" value="Unassembled WGS sequence"/>
</dbReference>
<sequence>MTASLPAETLPVFQMGVYPTPLQSMFVRDANLPALELLVKREDLCGVGFGGNKVRKLRLLVADALARGATVLLTCGGPQSNHCALTACAAALAGLKCELFFNTPNPHTDTGNQRIDRRMGATRTFLGAVTEPEIMAAMHARAAEWRQQGETPYLIPLGGSDALGVLGYVQAIRELKEQLAGQPAPPFMVVTSGSLGTVAGLILGTWVHGLDTHVDTFSVLWPQEKAQARLAALLEEVRAGFYPHVTPRANYTLSDAQLGGGYGVATAAGQAAAELAARQCGLMLEQTYTAKTFAGMLASWRAGRYRPGQRVLYWHTGGAGGYFA</sequence>
<dbReference type="AlphaFoldDB" id="A0A418V7W1"/>
<evidence type="ECO:0000313" key="8">
    <source>
        <dbReference type="Proteomes" id="UP000286287"/>
    </source>
</evidence>
<dbReference type="RefSeq" id="WP_119764081.1">
    <property type="nucleotide sequence ID" value="NZ_QYUJ01000014.1"/>
</dbReference>
<dbReference type="InterPro" id="IPR027278">
    <property type="entry name" value="ACCD_DCysDesulf"/>
</dbReference>
<dbReference type="InterPro" id="IPR001926">
    <property type="entry name" value="TrpB-like_PALP"/>
</dbReference>
<dbReference type="GO" id="GO:0019148">
    <property type="term" value="F:D-cysteine desulfhydrase activity"/>
    <property type="evidence" value="ECO:0007669"/>
    <property type="project" value="TreeGrafter"/>
</dbReference>
<evidence type="ECO:0000256" key="5">
    <source>
        <dbReference type="PIRSR" id="PIRSR006278-2"/>
    </source>
</evidence>
<evidence type="ECO:0000256" key="2">
    <source>
        <dbReference type="ARBA" id="ARBA00008639"/>
    </source>
</evidence>
<dbReference type="EMBL" id="QYUJ01000014">
    <property type="protein sequence ID" value="RJF72192.1"/>
    <property type="molecule type" value="Genomic_DNA"/>
</dbReference>
<feature type="active site" description="Nucleophile" evidence="4">
    <location>
        <position position="80"/>
    </location>
</feature>
<dbReference type="PIRSF" id="PIRSF006278">
    <property type="entry name" value="ACCD_DCysDesulf"/>
    <property type="match status" value="1"/>
</dbReference>
<comment type="caution">
    <text evidence="7">The sequence shown here is derived from an EMBL/GenBank/DDBJ whole genome shotgun (WGS) entry which is preliminary data.</text>
</comment>
<accession>A0A418V7W1</accession>
<gene>
    <name evidence="7" type="ORF">D3875_12145</name>
</gene>
<reference evidence="7 8" key="1">
    <citation type="submission" date="2018-09" db="EMBL/GenBank/DDBJ databases">
        <authorList>
            <person name="Zhu H."/>
        </authorList>
    </citation>
    <scope>NUCLEOTIDE SEQUENCE [LARGE SCALE GENOMIC DNA]</scope>
    <source>
        <strain evidence="7 8">K2S05-167</strain>
    </source>
</reference>
<evidence type="ECO:0000256" key="4">
    <source>
        <dbReference type="PIRSR" id="PIRSR006278-1"/>
    </source>
</evidence>
<dbReference type="SUPFAM" id="SSF53686">
    <property type="entry name" value="Tryptophan synthase beta subunit-like PLP-dependent enzymes"/>
    <property type="match status" value="1"/>
</dbReference>
<keyword evidence="8" id="KW-1185">Reference proteome</keyword>
<name>A0A418V7W1_9DEIO</name>
<comment type="similarity">
    <text evidence="2">Belongs to the ACC deaminase/D-cysteine desulfhydrase family.</text>
</comment>
<evidence type="ECO:0000256" key="1">
    <source>
        <dbReference type="ARBA" id="ARBA00001933"/>
    </source>
</evidence>
<comment type="cofactor">
    <cofactor evidence="1">
        <name>pyridoxal 5'-phosphate</name>
        <dbReference type="ChEBI" id="CHEBI:597326"/>
    </cofactor>
</comment>
<dbReference type="Pfam" id="PF00291">
    <property type="entry name" value="PALP"/>
    <property type="match status" value="1"/>
</dbReference>
<keyword evidence="3 5" id="KW-0663">Pyridoxal phosphate</keyword>
<evidence type="ECO:0000313" key="7">
    <source>
        <dbReference type="EMBL" id="RJF72192.1"/>
    </source>
</evidence>
<organism evidence="7 8">
    <name type="scientific">Deinococcus cavernae</name>
    <dbReference type="NCBI Taxonomy" id="2320857"/>
    <lineage>
        <taxon>Bacteria</taxon>
        <taxon>Thermotogati</taxon>
        <taxon>Deinococcota</taxon>
        <taxon>Deinococci</taxon>
        <taxon>Deinococcales</taxon>
        <taxon>Deinococcaceae</taxon>
        <taxon>Deinococcus</taxon>
    </lineage>
</organism>
<proteinExistence type="inferred from homology"/>
<protein>
    <submittedName>
        <fullName evidence="7">Pyridoxal-phosphate dependent enzyme</fullName>
    </submittedName>
</protein>
<dbReference type="PANTHER" id="PTHR43780">
    <property type="entry name" value="1-AMINOCYCLOPROPANE-1-CARBOXYLATE DEAMINASE-RELATED"/>
    <property type="match status" value="1"/>
</dbReference>
<dbReference type="OrthoDB" id="9801249at2"/>